<comment type="caution">
    <text evidence="4">The sequence shown here is derived from an EMBL/GenBank/DDBJ whole genome shotgun (WGS) entry which is preliminary data.</text>
</comment>
<dbReference type="Proteomes" id="UP000193920">
    <property type="component" value="Unassembled WGS sequence"/>
</dbReference>
<dbReference type="Pfam" id="PF20434">
    <property type="entry name" value="BD-FAE"/>
    <property type="match status" value="1"/>
</dbReference>
<feature type="chain" id="PRO_5012847388" evidence="2">
    <location>
        <begin position="24"/>
        <end position="314"/>
    </location>
</feature>
<evidence type="ECO:0000313" key="5">
    <source>
        <dbReference type="Proteomes" id="UP000193920"/>
    </source>
</evidence>
<keyword evidence="2" id="KW-0732">Signal</keyword>
<name>A0A1Y2AMB6_9FUNG</name>
<accession>A0A1Y2AMB6</accession>
<keyword evidence="5" id="KW-1185">Reference proteome</keyword>
<dbReference type="InterPro" id="IPR050300">
    <property type="entry name" value="GDXG_lipolytic_enzyme"/>
</dbReference>
<feature type="domain" description="BD-FAE-like" evidence="3">
    <location>
        <begin position="49"/>
        <end position="157"/>
    </location>
</feature>
<keyword evidence="1 4" id="KW-0378">Hydrolase</keyword>
<dbReference type="InterPro" id="IPR049492">
    <property type="entry name" value="BD-FAE-like_dom"/>
</dbReference>
<dbReference type="OrthoDB" id="6495301at2759"/>
<evidence type="ECO:0000259" key="3">
    <source>
        <dbReference type="Pfam" id="PF20434"/>
    </source>
</evidence>
<dbReference type="GO" id="GO:0016787">
    <property type="term" value="F:hydrolase activity"/>
    <property type="evidence" value="ECO:0007669"/>
    <property type="project" value="UniProtKB-KW"/>
</dbReference>
<reference evidence="4 5" key="1">
    <citation type="submission" date="2016-08" db="EMBL/GenBank/DDBJ databases">
        <title>A Parts List for Fungal Cellulosomes Revealed by Comparative Genomics.</title>
        <authorList>
            <consortium name="DOE Joint Genome Institute"/>
            <person name="Haitjema C.H."/>
            <person name="Gilmore S.P."/>
            <person name="Henske J.K."/>
            <person name="Solomon K.V."/>
            <person name="De Groot R."/>
            <person name="Kuo A."/>
            <person name="Mondo S.J."/>
            <person name="Salamov A.A."/>
            <person name="Labutti K."/>
            <person name="Zhao Z."/>
            <person name="Chiniquy J."/>
            <person name="Barry K."/>
            <person name="Brewer H.M."/>
            <person name="Purvine S.O."/>
            <person name="Wright A.T."/>
            <person name="Boxma B."/>
            <person name="Van Alen T."/>
            <person name="Hackstein J.H."/>
            <person name="Baker S.E."/>
            <person name="Grigoriev I.V."/>
            <person name="O'Malley M.A."/>
        </authorList>
    </citation>
    <scope>NUCLEOTIDE SEQUENCE [LARGE SCALE GENOMIC DNA]</scope>
    <source>
        <strain evidence="4 5">G1</strain>
    </source>
</reference>
<gene>
    <name evidence="4" type="ORF">LY90DRAFT_675424</name>
</gene>
<dbReference type="PANTHER" id="PTHR48081">
    <property type="entry name" value="AB HYDROLASE SUPERFAMILY PROTEIN C4A8.06C"/>
    <property type="match status" value="1"/>
</dbReference>
<sequence length="314" mass="35762">MKLILYKTLAIIIALMSIGFVEGCHNKKCKQHKPELMKKTINYSAYGALDVYYDNSLKKKRRPVVVYVHGGGWCEGSKEKEKYMGEFFQNNDYVSVMVDYRLYPETESIDDMVDDIYHALKWTTKHIREYGGNKNEITLIGHSAGAHLATLTIVKAALRIRINRHSLSPIHIKHLISLNGRHKIDEGEELLAGIEQLKQLGNIPGLSFLATYAEAREHLLVGKGGYDQSKILKGYKDQSIKTLGAKKYTFVECDEDNVDPLGLAEPMIEQLERTVRKVEIDHKIYHGGHSYILDGIQNKDEEIEKELLDMVESI</sequence>
<evidence type="ECO:0000256" key="2">
    <source>
        <dbReference type="SAM" id="SignalP"/>
    </source>
</evidence>
<dbReference type="PANTHER" id="PTHR48081:SF33">
    <property type="entry name" value="KYNURENINE FORMAMIDASE"/>
    <property type="match status" value="1"/>
</dbReference>
<dbReference type="InterPro" id="IPR029058">
    <property type="entry name" value="AB_hydrolase_fold"/>
</dbReference>
<evidence type="ECO:0000313" key="4">
    <source>
        <dbReference type="EMBL" id="ORY23718.1"/>
    </source>
</evidence>
<proteinExistence type="predicted"/>
<organism evidence="4 5">
    <name type="scientific">Neocallimastix californiae</name>
    <dbReference type="NCBI Taxonomy" id="1754190"/>
    <lineage>
        <taxon>Eukaryota</taxon>
        <taxon>Fungi</taxon>
        <taxon>Fungi incertae sedis</taxon>
        <taxon>Chytridiomycota</taxon>
        <taxon>Chytridiomycota incertae sedis</taxon>
        <taxon>Neocallimastigomycetes</taxon>
        <taxon>Neocallimastigales</taxon>
        <taxon>Neocallimastigaceae</taxon>
        <taxon>Neocallimastix</taxon>
    </lineage>
</organism>
<dbReference type="SUPFAM" id="SSF53474">
    <property type="entry name" value="alpha/beta-Hydrolases"/>
    <property type="match status" value="1"/>
</dbReference>
<dbReference type="STRING" id="1754190.A0A1Y2AMB6"/>
<dbReference type="Gene3D" id="3.40.50.1820">
    <property type="entry name" value="alpha/beta hydrolase"/>
    <property type="match status" value="1"/>
</dbReference>
<dbReference type="EMBL" id="MCOG01000230">
    <property type="protein sequence ID" value="ORY23718.1"/>
    <property type="molecule type" value="Genomic_DNA"/>
</dbReference>
<feature type="signal peptide" evidence="2">
    <location>
        <begin position="1"/>
        <end position="23"/>
    </location>
</feature>
<dbReference type="AlphaFoldDB" id="A0A1Y2AMB6"/>
<protein>
    <submittedName>
        <fullName evidence="4">Alpha/beta-hydrolase</fullName>
    </submittedName>
</protein>
<evidence type="ECO:0000256" key="1">
    <source>
        <dbReference type="ARBA" id="ARBA00022801"/>
    </source>
</evidence>